<dbReference type="Proteomes" id="UP001165092">
    <property type="component" value="Unassembled WGS sequence"/>
</dbReference>
<organism evidence="2 3">
    <name type="scientific">Nocardiopsis ansamitocini</name>
    <dbReference type="NCBI Taxonomy" id="1670832"/>
    <lineage>
        <taxon>Bacteria</taxon>
        <taxon>Bacillati</taxon>
        <taxon>Actinomycetota</taxon>
        <taxon>Actinomycetes</taxon>
        <taxon>Streptosporangiales</taxon>
        <taxon>Nocardiopsidaceae</taxon>
        <taxon>Nocardiopsis</taxon>
    </lineage>
</organism>
<feature type="transmembrane region" description="Helical" evidence="1">
    <location>
        <begin position="53"/>
        <end position="77"/>
    </location>
</feature>
<keyword evidence="1" id="KW-1133">Transmembrane helix</keyword>
<dbReference type="AlphaFoldDB" id="A0A9W6PBG6"/>
<protein>
    <submittedName>
        <fullName evidence="2">Membrane protein</fullName>
    </submittedName>
</protein>
<dbReference type="Pfam" id="PF08592">
    <property type="entry name" value="Anthrone_oxy"/>
    <property type="match status" value="1"/>
</dbReference>
<keyword evidence="1" id="KW-0812">Transmembrane</keyword>
<dbReference type="RefSeq" id="WP_285762009.1">
    <property type="nucleotide sequence ID" value="NZ_BSQG01000015.1"/>
</dbReference>
<evidence type="ECO:0000313" key="2">
    <source>
        <dbReference type="EMBL" id="GLU50472.1"/>
    </source>
</evidence>
<dbReference type="EMBL" id="BSQG01000015">
    <property type="protein sequence ID" value="GLU50472.1"/>
    <property type="molecule type" value="Genomic_DNA"/>
</dbReference>
<evidence type="ECO:0000256" key="1">
    <source>
        <dbReference type="SAM" id="Phobius"/>
    </source>
</evidence>
<accession>A0A9W6PBG6</accession>
<keyword evidence="1" id="KW-0472">Membrane</keyword>
<comment type="caution">
    <text evidence="2">The sequence shown here is derived from an EMBL/GenBank/DDBJ whole genome shotgun (WGS) entry which is preliminary data.</text>
</comment>
<gene>
    <name evidence="2" type="ORF">Nans01_48230</name>
</gene>
<feature type="transmembrane region" description="Helical" evidence="1">
    <location>
        <begin position="89"/>
        <end position="108"/>
    </location>
</feature>
<dbReference type="InterPro" id="IPR013901">
    <property type="entry name" value="Anthrone_oxy"/>
</dbReference>
<reference evidence="2" key="1">
    <citation type="submission" date="2023-02" db="EMBL/GenBank/DDBJ databases">
        <title>Nocardiopsis ansamitocini NBRC 112285.</title>
        <authorList>
            <person name="Ichikawa N."/>
            <person name="Sato H."/>
            <person name="Tonouchi N."/>
        </authorList>
    </citation>
    <scope>NUCLEOTIDE SEQUENCE</scope>
    <source>
        <strain evidence="2">NBRC 112285</strain>
    </source>
</reference>
<name>A0A9W6PBG6_9ACTN</name>
<feature type="transmembrane region" description="Helical" evidence="1">
    <location>
        <begin position="6"/>
        <end position="32"/>
    </location>
</feature>
<proteinExistence type="predicted"/>
<evidence type="ECO:0000313" key="3">
    <source>
        <dbReference type="Proteomes" id="UP001165092"/>
    </source>
</evidence>
<sequence>MTDGPQYALVLLCALANGLVAGVFFAFSSFVMKALAALPPETGMAAMRSINTAAVTPVFMTLFLGTTVLSVGTAVWGLTVWGASDAAPALVGGGLALAGFLVTAAANVPRNNALADDRADQGYWRRYLTEWTAWNHVRTVLSLAASASFIFATAG</sequence>
<keyword evidence="3" id="KW-1185">Reference proteome</keyword>